<dbReference type="Gene3D" id="3.40.50.720">
    <property type="entry name" value="NAD(P)-binding Rossmann-like Domain"/>
    <property type="match status" value="1"/>
</dbReference>
<dbReference type="AlphaFoldDB" id="A0A382BLW3"/>
<dbReference type="InterPro" id="IPR036291">
    <property type="entry name" value="NAD(P)-bd_dom_sf"/>
</dbReference>
<proteinExistence type="predicted"/>
<dbReference type="GO" id="GO:0016651">
    <property type="term" value="F:oxidoreductase activity, acting on NAD(P)H"/>
    <property type="evidence" value="ECO:0007669"/>
    <property type="project" value="TreeGrafter"/>
</dbReference>
<dbReference type="EMBL" id="UINC01030320">
    <property type="protein sequence ID" value="SVB14521.1"/>
    <property type="molecule type" value="Genomic_DNA"/>
</dbReference>
<reference evidence="4" key="1">
    <citation type="submission" date="2018-05" db="EMBL/GenBank/DDBJ databases">
        <authorList>
            <person name="Lanie J.A."/>
            <person name="Ng W.-L."/>
            <person name="Kazmierczak K.M."/>
            <person name="Andrzejewski T.M."/>
            <person name="Davidsen T.M."/>
            <person name="Wayne K.J."/>
            <person name="Tettelin H."/>
            <person name="Glass J.I."/>
            <person name="Rusch D."/>
            <person name="Podicherti R."/>
            <person name="Tsui H.-C.T."/>
            <person name="Winkler M.E."/>
        </authorList>
    </citation>
    <scope>NUCLEOTIDE SEQUENCE</scope>
</reference>
<evidence type="ECO:0000256" key="2">
    <source>
        <dbReference type="ARBA" id="ARBA00023002"/>
    </source>
</evidence>
<dbReference type="PANTHER" id="PTHR48106:SF17">
    <property type="entry name" value="ENOYL REDUCTASE (ER) DOMAIN-CONTAINING PROTEIN"/>
    <property type="match status" value="1"/>
</dbReference>
<evidence type="ECO:0000259" key="3">
    <source>
        <dbReference type="SMART" id="SM00829"/>
    </source>
</evidence>
<gene>
    <name evidence="4" type="ORF">METZ01_LOCUS167375</name>
</gene>
<dbReference type="Pfam" id="PF00107">
    <property type="entry name" value="ADH_zinc_N"/>
    <property type="match status" value="1"/>
</dbReference>
<keyword evidence="2" id="KW-0560">Oxidoreductase</keyword>
<dbReference type="InterPro" id="IPR013149">
    <property type="entry name" value="ADH-like_C"/>
</dbReference>
<dbReference type="SUPFAM" id="SSF51735">
    <property type="entry name" value="NAD(P)-binding Rossmann-fold domains"/>
    <property type="match status" value="1"/>
</dbReference>
<sequence length="291" mass="30895">TPYSNEAIVNINTISLNRGELRRAQSASDGKLQIGWDFMGTLDKPARDGSGPPVGTRVVGFSPRMEGWAEQISIATSYIAPIPASVSNAQAATTPVAGLTALHAIDAGIGILGRKALITGATGGVGMFAIQLAALAGALPYAQIRRLDQKSFIEKLGEFPIIVTVDGDALADHGQYRLIIDGVSGSILKKAIEALGPDGMCVCYGVTDTPEVPIDIGTFMRIGLAQIMGFHLYAKSETSPPSENLPRLLTLIENGSLNCVIERESSWSEINRIAQDLIDRKFLGKAVLHID</sequence>
<evidence type="ECO:0000313" key="4">
    <source>
        <dbReference type="EMBL" id="SVB14521.1"/>
    </source>
</evidence>
<dbReference type="Gene3D" id="3.90.180.10">
    <property type="entry name" value="Medium-chain alcohol dehydrogenases, catalytic domain"/>
    <property type="match status" value="1"/>
</dbReference>
<dbReference type="SUPFAM" id="SSF50129">
    <property type="entry name" value="GroES-like"/>
    <property type="match status" value="1"/>
</dbReference>
<feature type="domain" description="Enoyl reductase (ER)" evidence="3">
    <location>
        <begin position="9"/>
        <end position="288"/>
    </location>
</feature>
<dbReference type="InterPro" id="IPR011032">
    <property type="entry name" value="GroES-like_sf"/>
</dbReference>
<dbReference type="PANTHER" id="PTHR48106">
    <property type="entry name" value="QUINONE OXIDOREDUCTASE PIG3-RELATED"/>
    <property type="match status" value="1"/>
</dbReference>
<protein>
    <recommendedName>
        <fullName evidence="3">Enoyl reductase (ER) domain-containing protein</fullName>
    </recommendedName>
</protein>
<name>A0A382BLW3_9ZZZZ</name>
<accession>A0A382BLW3</accession>
<dbReference type="SMART" id="SM00829">
    <property type="entry name" value="PKS_ER"/>
    <property type="match status" value="1"/>
</dbReference>
<evidence type="ECO:0000256" key="1">
    <source>
        <dbReference type="ARBA" id="ARBA00022857"/>
    </source>
</evidence>
<dbReference type="InterPro" id="IPR020843">
    <property type="entry name" value="ER"/>
</dbReference>
<feature type="non-terminal residue" evidence="4">
    <location>
        <position position="1"/>
    </location>
</feature>
<organism evidence="4">
    <name type="scientific">marine metagenome</name>
    <dbReference type="NCBI Taxonomy" id="408172"/>
    <lineage>
        <taxon>unclassified sequences</taxon>
        <taxon>metagenomes</taxon>
        <taxon>ecological metagenomes</taxon>
    </lineage>
</organism>
<dbReference type="GO" id="GO:0070402">
    <property type="term" value="F:NADPH binding"/>
    <property type="evidence" value="ECO:0007669"/>
    <property type="project" value="TreeGrafter"/>
</dbReference>
<keyword evidence="1" id="KW-0521">NADP</keyword>